<dbReference type="Gene3D" id="1.10.630.10">
    <property type="entry name" value="Cytochrome P450"/>
    <property type="match status" value="1"/>
</dbReference>
<accession>A0A9P0B3H2</accession>
<dbReference type="GO" id="GO:0016705">
    <property type="term" value="F:oxidoreductase activity, acting on paired donors, with incorporation or reduction of molecular oxygen"/>
    <property type="evidence" value="ECO:0007669"/>
    <property type="project" value="InterPro"/>
</dbReference>
<keyword evidence="11 14" id="KW-0408">Iron</keyword>
<evidence type="ECO:0000256" key="16">
    <source>
        <dbReference type="SAM" id="SignalP"/>
    </source>
</evidence>
<name>A0A9P0B3H2_BRAAE</name>
<comment type="similarity">
    <text evidence="5 15">Belongs to the cytochrome P450 family.</text>
</comment>
<dbReference type="EMBL" id="OV121135">
    <property type="protein sequence ID" value="CAH0554675.1"/>
    <property type="molecule type" value="Genomic_DNA"/>
</dbReference>
<dbReference type="CDD" id="cd20628">
    <property type="entry name" value="CYP4"/>
    <property type="match status" value="1"/>
</dbReference>
<keyword evidence="7 14" id="KW-0479">Metal-binding</keyword>
<comment type="subcellular location">
    <subcellularLocation>
        <location evidence="4">Endoplasmic reticulum membrane</location>
        <topology evidence="4">Peripheral membrane protein</topology>
    </subcellularLocation>
    <subcellularLocation>
        <location evidence="3">Microsome membrane</location>
        <topology evidence="3">Peripheral membrane protein</topology>
    </subcellularLocation>
</comment>
<dbReference type="PANTHER" id="PTHR24291">
    <property type="entry name" value="CYTOCHROME P450 FAMILY 4"/>
    <property type="match status" value="1"/>
</dbReference>
<evidence type="ECO:0000256" key="13">
    <source>
        <dbReference type="ARBA" id="ARBA00023136"/>
    </source>
</evidence>
<dbReference type="Pfam" id="PF00067">
    <property type="entry name" value="p450"/>
    <property type="match status" value="1"/>
</dbReference>
<dbReference type="InterPro" id="IPR001128">
    <property type="entry name" value="Cyt_P450"/>
</dbReference>
<proteinExistence type="inferred from homology"/>
<evidence type="ECO:0008006" key="19">
    <source>
        <dbReference type="Google" id="ProtNLM"/>
    </source>
</evidence>
<evidence type="ECO:0000256" key="12">
    <source>
        <dbReference type="ARBA" id="ARBA00023033"/>
    </source>
</evidence>
<dbReference type="GO" id="GO:0004497">
    <property type="term" value="F:monooxygenase activity"/>
    <property type="evidence" value="ECO:0007669"/>
    <property type="project" value="UniProtKB-KW"/>
</dbReference>
<evidence type="ECO:0000256" key="3">
    <source>
        <dbReference type="ARBA" id="ARBA00004174"/>
    </source>
</evidence>
<evidence type="ECO:0000256" key="5">
    <source>
        <dbReference type="ARBA" id="ARBA00010617"/>
    </source>
</evidence>
<gene>
    <name evidence="17" type="ORF">MELIAE_LOCUS6214</name>
</gene>
<dbReference type="PRINTS" id="PR00385">
    <property type="entry name" value="P450"/>
</dbReference>
<evidence type="ECO:0000256" key="7">
    <source>
        <dbReference type="ARBA" id="ARBA00022723"/>
    </source>
</evidence>
<keyword evidence="9" id="KW-0492">Microsome</keyword>
<evidence type="ECO:0000256" key="9">
    <source>
        <dbReference type="ARBA" id="ARBA00022848"/>
    </source>
</evidence>
<dbReference type="AlphaFoldDB" id="A0A9P0B3H2"/>
<keyword evidence="10 15" id="KW-0560">Oxidoreductase</keyword>
<keyword evidence="12 15" id="KW-0503">Monooxygenase</keyword>
<dbReference type="InterPro" id="IPR036396">
    <property type="entry name" value="Cyt_P450_sf"/>
</dbReference>
<evidence type="ECO:0000256" key="1">
    <source>
        <dbReference type="ARBA" id="ARBA00001971"/>
    </source>
</evidence>
<dbReference type="InterPro" id="IPR050196">
    <property type="entry name" value="Cytochrome_P450_Monoox"/>
</dbReference>
<evidence type="ECO:0000256" key="11">
    <source>
        <dbReference type="ARBA" id="ARBA00023004"/>
    </source>
</evidence>
<sequence>MFFALLVVFLVVAISFRLWQVKHSHFGKNFYAIPGPKPLPVVGNLFQLLSPDTAHMFEKIRERAEKYYPIYKCQALGRYYVALCSPEDMELVLTNMKHITKNKTYDFLQSWLGTGLLTSTGAKWQSRRKLLTPSFHFSILQEFLKTFNAESQSLVEVLKKECHKPYVNVVNPITEYTLISIGETSMGTNLNSPGSLEKSAQYKKAVYTFGDLVTQRVARPWLFIPALYKMTDMCKEESNIVNILHNYTNDVIHDRKKNFVVPKEGEDASYSTKKRLAMLDLLLNFKAQGAAITDDGIREEVDTFLFEGHDTTSMAICFALMLLANHPKVQDLIIEEIEATVPNDETPSFKDYQQMSYLERCIKESLRLYPSVPFIGRVAGEDIKTSSGYTIPKGCDINLYIYDLHHNKNVYEDPEKYDPDRFLPDNCKNRHPFAYLPFSAGARNCIGQKFAILEIKAAICHILRSFKLEPVDRPEDIKCIVDMVLRPQGEIKVKFVPRT</sequence>
<evidence type="ECO:0000256" key="15">
    <source>
        <dbReference type="RuleBase" id="RU000461"/>
    </source>
</evidence>
<dbReference type="OrthoDB" id="1470350at2759"/>
<dbReference type="Proteomes" id="UP001154078">
    <property type="component" value="Chromosome 4"/>
</dbReference>
<comment type="cofactor">
    <cofactor evidence="1 14">
        <name>heme</name>
        <dbReference type="ChEBI" id="CHEBI:30413"/>
    </cofactor>
</comment>
<keyword evidence="13" id="KW-0472">Membrane</keyword>
<evidence type="ECO:0000256" key="2">
    <source>
        <dbReference type="ARBA" id="ARBA00003690"/>
    </source>
</evidence>
<keyword evidence="18" id="KW-1185">Reference proteome</keyword>
<dbReference type="GO" id="GO:0005789">
    <property type="term" value="C:endoplasmic reticulum membrane"/>
    <property type="evidence" value="ECO:0007669"/>
    <property type="project" value="UniProtKB-SubCell"/>
</dbReference>
<evidence type="ECO:0000256" key="6">
    <source>
        <dbReference type="ARBA" id="ARBA00022617"/>
    </source>
</evidence>
<dbReference type="PRINTS" id="PR00463">
    <property type="entry name" value="EP450I"/>
</dbReference>
<evidence type="ECO:0000256" key="4">
    <source>
        <dbReference type="ARBA" id="ARBA00004406"/>
    </source>
</evidence>
<dbReference type="SUPFAM" id="SSF48264">
    <property type="entry name" value="Cytochrome P450"/>
    <property type="match status" value="1"/>
</dbReference>
<feature type="binding site" description="axial binding residue" evidence="14">
    <location>
        <position position="445"/>
    </location>
    <ligand>
        <name>heme</name>
        <dbReference type="ChEBI" id="CHEBI:30413"/>
    </ligand>
    <ligandPart>
        <name>Fe</name>
        <dbReference type="ChEBI" id="CHEBI:18248"/>
    </ligandPart>
</feature>
<dbReference type="InterPro" id="IPR017972">
    <property type="entry name" value="Cyt_P450_CS"/>
</dbReference>
<evidence type="ECO:0000256" key="10">
    <source>
        <dbReference type="ARBA" id="ARBA00023002"/>
    </source>
</evidence>
<feature type="signal peptide" evidence="16">
    <location>
        <begin position="1"/>
        <end position="15"/>
    </location>
</feature>
<evidence type="ECO:0000256" key="14">
    <source>
        <dbReference type="PIRSR" id="PIRSR602401-1"/>
    </source>
</evidence>
<dbReference type="PROSITE" id="PS00086">
    <property type="entry name" value="CYTOCHROME_P450"/>
    <property type="match status" value="1"/>
</dbReference>
<reference evidence="17" key="1">
    <citation type="submission" date="2021-12" db="EMBL/GenBank/DDBJ databases">
        <authorList>
            <person name="King R."/>
        </authorList>
    </citation>
    <scope>NUCLEOTIDE SEQUENCE</scope>
</reference>
<dbReference type="InterPro" id="IPR002401">
    <property type="entry name" value="Cyt_P450_E_grp-I"/>
</dbReference>
<evidence type="ECO:0000313" key="18">
    <source>
        <dbReference type="Proteomes" id="UP001154078"/>
    </source>
</evidence>
<evidence type="ECO:0000313" key="17">
    <source>
        <dbReference type="EMBL" id="CAH0554675.1"/>
    </source>
</evidence>
<comment type="function">
    <text evidence="2">May be involved in the metabolism of insect hormones and in the breakdown of synthetic insecticides.</text>
</comment>
<organism evidence="17 18">
    <name type="scientific">Brassicogethes aeneus</name>
    <name type="common">Rape pollen beetle</name>
    <name type="synonym">Meligethes aeneus</name>
    <dbReference type="NCBI Taxonomy" id="1431903"/>
    <lineage>
        <taxon>Eukaryota</taxon>
        <taxon>Metazoa</taxon>
        <taxon>Ecdysozoa</taxon>
        <taxon>Arthropoda</taxon>
        <taxon>Hexapoda</taxon>
        <taxon>Insecta</taxon>
        <taxon>Pterygota</taxon>
        <taxon>Neoptera</taxon>
        <taxon>Endopterygota</taxon>
        <taxon>Coleoptera</taxon>
        <taxon>Polyphaga</taxon>
        <taxon>Cucujiformia</taxon>
        <taxon>Nitidulidae</taxon>
        <taxon>Meligethinae</taxon>
        <taxon>Brassicogethes</taxon>
    </lineage>
</organism>
<feature type="chain" id="PRO_5040446077" description="Cytochrome P450" evidence="16">
    <location>
        <begin position="16"/>
        <end position="499"/>
    </location>
</feature>
<dbReference type="GO" id="GO:0020037">
    <property type="term" value="F:heme binding"/>
    <property type="evidence" value="ECO:0007669"/>
    <property type="project" value="InterPro"/>
</dbReference>
<keyword evidence="8" id="KW-0256">Endoplasmic reticulum</keyword>
<keyword evidence="16" id="KW-0732">Signal</keyword>
<keyword evidence="6 14" id="KW-0349">Heme</keyword>
<protein>
    <recommendedName>
        <fullName evidence="19">Cytochrome P450</fullName>
    </recommendedName>
</protein>
<dbReference type="GO" id="GO:0005506">
    <property type="term" value="F:iron ion binding"/>
    <property type="evidence" value="ECO:0007669"/>
    <property type="project" value="InterPro"/>
</dbReference>
<dbReference type="PANTHER" id="PTHR24291:SF189">
    <property type="entry name" value="CYTOCHROME P450 4C3-RELATED"/>
    <property type="match status" value="1"/>
</dbReference>
<evidence type="ECO:0000256" key="8">
    <source>
        <dbReference type="ARBA" id="ARBA00022824"/>
    </source>
</evidence>